<evidence type="ECO:0000313" key="5">
    <source>
        <dbReference type="EMBL" id="KAK4507818.1"/>
    </source>
</evidence>
<protein>
    <submittedName>
        <fullName evidence="5">Uncharacterized protein</fullName>
    </submittedName>
</protein>
<dbReference type="PANTHER" id="PTHR43976:SF16">
    <property type="entry name" value="SHORT-CHAIN DEHYDROGENASE_REDUCTASE FAMILY PROTEIN"/>
    <property type="match status" value="1"/>
</dbReference>
<dbReference type="InterPro" id="IPR051911">
    <property type="entry name" value="SDR_oxidoreductase"/>
</dbReference>
<keyword evidence="2" id="KW-0521">NADP</keyword>
<name>A0ABR0F403_ZASCE</name>
<dbReference type="Gene3D" id="3.40.50.720">
    <property type="entry name" value="NAD(P)-binding Rossmann-like Domain"/>
    <property type="match status" value="1"/>
</dbReference>
<sequence length="281" mass="30432">MAPFVFFVGAASSGFGKGIALEALKQGHKVIATARNSSKISDLKDKGAVTFDLDVTQPIDELKQIVDEAYKVYGRIDIVINPAGYILEGAIEEATPQETYDQFNVNVFGVINLTRALLPHLRAQNSGTIAHFGSLGSWRGSPAAGIYCATKWALTGFTESLRDELAPFNIAVISIEPGYFRSGFLNPGARFSTQARLEAYEESVVGDVRRALGRTDNNQPGDVERGCRVIVEELTSGKEVPVRLVLGSDAQAVIRGKCEETLALLESQRELSCSTDYPKGE</sequence>
<evidence type="ECO:0000256" key="3">
    <source>
        <dbReference type="ARBA" id="ARBA00023002"/>
    </source>
</evidence>
<dbReference type="Proteomes" id="UP001305779">
    <property type="component" value="Unassembled WGS sequence"/>
</dbReference>
<dbReference type="InterPro" id="IPR020904">
    <property type="entry name" value="Sc_DH/Rdtase_CS"/>
</dbReference>
<dbReference type="InterPro" id="IPR002347">
    <property type="entry name" value="SDR_fam"/>
</dbReference>
<keyword evidence="6" id="KW-1185">Reference proteome</keyword>
<dbReference type="PANTHER" id="PTHR43976">
    <property type="entry name" value="SHORT CHAIN DEHYDROGENASE"/>
    <property type="match status" value="1"/>
</dbReference>
<dbReference type="PROSITE" id="PS00061">
    <property type="entry name" value="ADH_SHORT"/>
    <property type="match status" value="1"/>
</dbReference>
<dbReference type="PRINTS" id="PR00081">
    <property type="entry name" value="GDHRDH"/>
</dbReference>
<dbReference type="InterPro" id="IPR036291">
    <property type="entry name" value="NAD(P)-bd_dom_sf"/>
</dbReference>
<keyword evidence="3" id="KW-0560">Oxidoreductase</keyword>
<accession>A0ABR0F403</accession>
<organism evidence="5 6">
    <name type="scientific">Zasmidium cellare</name>
    <name type="common">Wine cellar mold</name>
    <name type="synonym">Racodium cellare</name>
    <dbReference type="NCBI Taxonomy" id="395010"/>
    <lineage>
        <taxon>Eukaryota</taxon>
        <taxon>Fungi</taxon>
        <taxon>Dikarya</taxon>
        <taxon>Ascomycota</taxon>
        <taxon>Pezizomycotina</taxon>
        <taxon>Dothideomycetes</taxon>
        <taxon>Dothideomycetidae</taxon>
        <taxon>Mycosphaerellales</taxon>
        <taxon>Mycosphaerellaceae</taxon>
        <taxon>Zasmidium</taxon>
    </lineage>
</organism>
<evidence type="ECO:0000256" key="2">
    <source>
        <dbReference type="ARBA" id="ARBA00022857"/>
    </source>
</evidence>
<evidence type="ECO:0000256" key="4">
    <source>
        <dbReference type="RuleBase" id="RU000363"/>
    </source>
</evidence>
<gene>
    <name evidence="5" type="ORF">PRZ48_001553</name>
</gene>
<comment type="caution">
    <text evidence="5">The sequence shown here is derived from an EMBL/GenBank/DDBJ whole genome shotgun (WGS) entry which is preliminary data.</text>
</comment>
<evidence type="ECO:0000256" key="1">
    <source>
        <dbReference type="ARBA" id="ARBA00006484"/>
    </source>
</evidence>
<comment type="similarity">
    <text evidence="1 4">Belongs to the short-chain dehydrogenases/reductases (SDR) family.</text>
</comment>
<evidence type="ECO:0000313" key="6">
    <source>
        <dbReference type="Proteomes" id="UP001305779"/>
    </source>
</evidence>
<proteinExistence type="inferred from homology"/>
<dbReference type="EMBL" id="JAXOVC010000001">
    <property type="protein sequence ID" value="KAK4507818.1"/>
    <property type="molecule type" value="Genomic_DNA"/>
</dbReference>
<dbReference type="PRINTS" id="PR00080">
    <property type="entry name" value="SDRFAMILY"/>
</dbReference>
<dbReference type="CDD" id="cd05374">
    <property type="entry name" value="17beta-HSD-like_SDR_c"/>
    <property type="match status" value="1"/>
</dbReference>
<dbReference type="SUPFAM" id="SSF51735">
    <property type="entry name" value="NAD(P)-binding Rossmann-fold domains"/>
    <property type="match status" value="1"/>
</dbReference>
<reference evidence="5 6" key="1">
    <citation type="journal article" date="2023" name="G3 (Bethesda)">
        <title>A chromosome-level genome assembly of Zasmidium syzygii isolated from banana leaves.</title>
        <authorList>
            <person name="van Westerhoven A.C."/>
            <person name="Mehrabi R."/>
            <person name="Talebi R."/>
            <person name="Steentjes M.B.F."/>
            <person name="Corcolon B."/>
            <person name="Chong P.A."/>
            <person name="Kema G.H.J."/>
            <person name="Seidl M.F."/>
        </authorList>
    </citation>
    <scope>NUCLEOTIDE SEQUENCE [LARGE SCALE GENOMIC DNA]</scope>
    <source>
        <strain evidence="5 6">P124</strain>
    </source>
</reference>
<dbReference type="Pfam" id="PF00106">
    <property type="entry name" value="adh_short"/>
    <property type="match status" value="1"/>
</dbReference>